<dbReference type="Gene3D" id="3.40.630.10">
    <property type="entry name" value="Zn peptidases"/>
    <property type="match status" value="2"/>
</dbReference>
<evidence type="ECO:0000313" key="3">
    <source>
        <dbReference type="Proteomes" id="UP001595443"/>
    </source>
</evidence>
<dbReference type="EMBL" id="JBHRSK010000007">
    <property type="protein sequence ID" value="MFC2968802.1"/>
    <property type="molecule type" value="Genomic_DNA"/>
</dbReference>
<evidence type="ECO:0000313" key="2">
    <source>
        <dbReference type="EMBL" id="MFC2968802.1"/>
    </source>
</evidence>
<dbReference type="NCBIfam" id="TIGR01891">
    <property type="entry name" value="amidohydrolases"/>
    <property type="match status" value="1"/>
</dbReference>
<evidence type="ECO:0000256" key="1">
    <source>
        <dbReference type="ARBA" id="ARBA00022801"/>
    </source>
</evidence>
<dbReference type="Gene3D" id="3.30.70.360">
    <property type="match status" value="1"/>
</dbReference>
<dbReference type="RefSeq" id="WP_377833494.1">
    <property type="nucleotide sequence ID" value="NZ_JBHRSK010000007.1"/>
</dbReference>
<dbReference type="InterPro" id="IPR017145">
    <property type="entry name" value="Aminobenzoyl-glu_utiliz_pB"/>
</dbReference>
<dbReference type="SUPFAM" id="SSF55031">
    <property type="entry name" value="Bacterial exopeptidase dimerisation domain"/>
    <property type="match status" value="1"/>
</dbReference>
<proteinExistence type="predicted"/>
<comment type="caution">
    <text evidence="2">The sequence shown here is derived from an EMBL/GenBank/DDBJ whole genome shotgun (WGS) entry which is preliminary data.</text>
</comment>
<dbReference type="Pfam" id="PF01546">
    <property type="entry name" value="Peptidase_M20"/>
    <property type="match status" value="1"/>
</dbReference>
<accession>A0ABV7AJ83</accession>
<gene>
    <name evidence="2" type="ORF">ACFOES_11915</name>
</gene>
<keyword evidence="1" id="KW-0378">Hydrolase</keyword>
<dbReference type="CDD" id="cd05673">
    <property type="entry name" value="M20_Acy1L2_AbgB"/>
    <property type="match status" value="1"/>
</dbReference>
<protein>
    <submittedName>
        <fullName evidence="2">M20 family metallopeptidase</fullName>
    </submittedName>
</protein>
<sequence>MQNSDRIWDIVDGRREAYEALSDRVFDTPEIAYTEYQSSDAHLAMLQAEGFRITRDLAGIPTAVMGEAGEEGPVIAILGEYDALPELGQEAGLAEPKPAGGKPGPGHGCGHNLFGAAAMLAAAAVKDYLAETGIKARVRYYGCPAEEGGAAKTFMVRAGLFDDVDAAITWHPSGVNAVDIAPTLANSRIDYTFHGRAAHAAASPELGRSALDAVELMNIGVNYMREHMPDSARIHYAYLDAGGSAPNVVQARATVRQLVRARDLQGLNELIARVDKIAEGAALMTETTVERRVASGVSNVINNGVLQQVMQGAFDRLGAPQFDDADRNYAEAIRATLTPEHIASSFAKIGRTPDLDLPLCDFVAPLDRPAGAGEGSTDVGDVSWAVPTVQARVATSAIGTPLHTWQMTAQGKSGMAHKGLVHAAKVMAATARDLIEQPERLAAAKAAHQARLAAQPYRCPMPDEVQPPIQPRPDAA</sequence>
<dbReference type="InterPro" id="IPR036264">
    <property type="entry name" value="Bact_exopeptidase_dim_dom"/>
</dbReference>
<dbReference type="PIRSF" id="PIRSF037227">
    <property type="entry name" value="Aminobenzoyl-glu_utiliz_pB"/>
    <property type="match status" value="1"/>
</dbReference>
<keyword evidence="3" id="KW-1185">Reference proteome</keyword>
<dbReference type="PANTHER" id="PTHR30575">
    <property type="entry name" value="PEPTIDASE M20"/>
    <property type="match status" value="1"/>
</dbReference>
<dbReference type="PANTHER" id="PTHR30575:SF0">
    <property type="entry name" value="XAA-ARG DIPEPTIDASE"/>
    <property type="match status" value="1"/>
</dbReference>
<organism evidence="2 3">
    <name type="scientific">Acidimangrovimonas pyrenivorans</name>
    <dbReference type="NCBI Taxonomy" id="2030798"/>
    <lineage>
        <taxon>Bacteria</taxon>
        <taxon>Pseudomonadati</taxon>
        <taxon>Pseudomonadota</taxon>
        <taxon>Alphaproteobacteria</taxon>
        <taxon>Rhodobacterales</taxon>
        <taxon>Paracoccaceae</taxon>
        <taxon>Acidimangrovimonas</taxon>
    </lineage>
</organism>
<dbReference type="InterPro" id="IPR017439">
    <property type="entry name" value="Amidohydrolase"/>
</dbReference>
<dbReference type="InterPro" id="IPR002933">
    <property type="entry name" value="Peptidase_M20"/>
</dbReference>
<dbReference type="Proteomes" id="UP001595443">
    <property type="component" value="Unassembled WGS sequence"/>
</dbReference>
<name>A0ABV7AJ83_9RHOB</name>
<dbReference type="InterPro" id="IPR052030">
    <property type="entry name" value="Peptidase_M20/M20A_hydrolases"/>
</dbReference>
<reference evidence="3" key="1">
    <citation type="journal article" date="2019" name="Int. J. Syst. Evol. Microbiol.">
        <title>The Global Catalogue of Microorganisms (GCM) 10K type strain sequencing project: providing services to taxonomists for standard genome sequencing and annotation.</title>
        <authorList>
            <consortium name="The Broad Institute Genomics Platform"/>
            <consortium name="The Broad Institute Genome Sequencing Center for Infectious Disease"/>
            <person name="Wu L."/>
            <person name="Ma J."/>
        </authorList>
    </citation>
    <scope>NUCLEOTIDE SEQUENCE [LARGE SCALE GENOMIC DNA]</scope>
    <source>
        <strain evidence="3">KCTC 62192</strain>
    </source>
</reference>
<dbReference type="SUPFAM" id="SSF53187">
    <property type="entry name" value="Zn-dependent exopeptidases"/>
    <property type="match status" value="1"/>
</dbReference>